<evidence type="ECO:0000256" key="2">
    <source>
        <dbReference type="ARBA" id="ARBA00022771"/>
    </source>
</evidence>
<dbReference type="GO" id="GO:0008270">
    <property type="term" value="F:zinc ion binding"/>
    <property type="evidence" value="ECO:0007669"/>
    <property type="project" value="UniProtKB-KW"/>
</dbReference>
<evidence type="ECO:0000256" key="1">
    <source>
        <dbReference type="ARBA" id="ARBA00022723"/>
    </source>
</evidence>
<gene>
    <name evidence="9" type="primary">LOC108698533</name>
</gene>
<dbReference type="SUPFAM" id="SSF57716">
    <property type="entry name" value="Glucocorticoid receptor-like (DNA-binding domain)"/>
    <property type="match status" value="1"/>
</dbReference>
<dbReference type="GeneID" id="108698533"/>
<keyword evidence="1" id="KW-0479">Metal-binding</keyword>
<dbReference type="PROSITE" id="PS50950">
    <property type="entry name" value="ZF_THAP"/>
    <property type="match status" value="1"/>
</dbReference>
<dbReference type="InterPro" id="IPR006612">
    <property type="entry name" value="THAP_Znf"/>
</dbReference>
<keyword evidence="3" id="KW-0862">Zinc</keyword>
<dbReference type="OrthoDB" id="5814287at2759"/>
<dbReference type="SMART" id="SM00692">
    <property type="entry name" value="DM3"/>
    <property type="match status" value="1"/>
</dbReference>
<evidence type="ECO:0000256" key="6">
    <source>
        <dbReference type="SAM" id="MobiDB-lite"/>
    </source>
</evidence>
<dbReference type="KEGG" id="xla:108698533"/>
<evidence type="ECO:0000313" key="8">
    <source>
        <dbReference type="Proteomes" id="UP000186698"/>
    </source>
</evidence>
<dbReference type="GO" id="GO:0003677">
    <property type="term" value="F:DNA binding"/>
    <property type="evidence" value="ECO:0007669"/>
    <property type="project" value="UniProtKB-UniRule"/>
</dbReference>
<keyword evidence="2 5" id="KW-0863">Zinc-finger</keyword>
<dbReference type="Proteomes" id="UP000186698">
    <property type="component" value="Chromosome 8L"/>
</dbReference>
<dbReference type="RefSeq" id="XP_018085576.1">
    <property type="nucleotide sequence ID" value="XM_018230087.2"/>
</dbReference>
<organism evidence="8 9">
    <name type="scientific">Xenopus laevis</name>
    <name type="common">African clawed frog</name>
    <dbReference type="NCBI Taxonomy" id="8355"/>
    <lineage>
        <taxon>Eukaryota</taxon>
        <taxon>Metazoa</taxon>
        <taxon>Chordata</taxon>
        <taxon>Craniata</taxon>
        <taxon>Vertebrata</taxon>
        <taxon>Euteleostomi</taxon>
        <taxon>Amphibia</taxon>
        <taxon>Batrachia</taxon>
        <taxon>Anura</taxon>
        <taxon>Pipoidea</taxon>
        <taxon>Pipidae</taxon>
        <taxon>Xenopodinae</taxon>
        <taxon>Xenopus</taxon>
        <taxon>Xenopus</taxon>
    </lineage>
</organism>
<evidence type="ECO:0000256" key="5">
    <source>
        <dbReference type="PROSITE-ProRule" id="PRU00309"/>
    </source>
</evidence>
<evidence type="ECO:0000256" key="3">
    <source>
        <dbReference type="ARBA" id="ARBA00022833"/>
    </source>
</evidence>
<dbReference type="AlphaFoldDB" id="A0A8J0TKQ0"/>
<name>A0A8J0TKQ0_XENLA</name>
<evidence type="ECO:0000259" key="7">
    <source>
        <dbReference type="PROSITE" id="PS50950"/>
    </source>
</evidence>
<evidence type="ECO:0000256" key="4">
    <source>
        <dbReference type="ARBA" id="ARBA00023125"/>
    </source>
</evidence>
<feature type="compositionally biased region" description="Polar residues" evidence="6">
    <location>
        <begin position="148"/>
        <end position="164"/>
    </location>
</feature>
<feature type="domain" description="THAP-type" evidence="7">
    <location>
        <begin position="25"/>
        <end position="121"/>
    </location>
</feature>
<proteinExistence type="predicted"/>
<dbReference type="PANTHER" id="PTHR31751:SF46">
    <property type="match status" value="1"/>
</dbReference>
<accession>A0A8J0TKQ0</accession>
<reference evidence="9" key="1">
    <citation type="submission" date="2025-08" db="UniProtKB">
        <authorList>
            <consortium name="RefSeq"/>
        </authorList>
    </citation>
    <scope>IDENTIFICATION</scope>
    <source>
        <strain evidence="9">J_2021</strain>
        <tissue evidence="9">Erythrocytes</tissue>
    </source>
</reference>
<keyword evidence="4 5" id="KW-0238">DNA-binding</keyword>
<feature type="region of interest" description="Disordered" evidence="6">
    <location>
        <begin position="147"/>
        <end position="168"/>
    </location>
</feature>
<dbReference type="SMART" id="SM00980">
    <property type="entry name" value="THAP"/>
    <property type="match status" value="1"/>
</dbReference>
<keyword evidence="8" id="KW-1185">Reference proteome</keyword>
<protein>
    <submittedName>
        <fullName evidence="9">Uncharacterized protein LOC108698533 isoform X1</fullName>
    </submittedName>
</protein>
<sequence length="790" mass="89955">MDTCCDTSANGWTEVCLLPPLPLQVPTMTKCIVKGCRNSSRKNKRDLGVTLHGFPCSIKRIKLWLQQIGQDCGNLDSYAQKILDTRKRNIFRICSAHFEPESYICQGMKLVLRADAIPTIFPASNCRAVSKGNIVFPLSKKFKRKADTVQTSHKNMNQSGTNQTNEEEEEAITYAIRDYMLKNTWKLTSKKMVDASTSTDPEYFTTNQGVQCSEDEFSCARQPQKIMQSSFTTNVCIPILPKEEPRWDPAYKEGPTNIDGTVFLPLNKVHHQVDDCLNCAKSQCTSSTTNITLTAPKVIKLESDSESSPITKTKSFIKRDVSEAAMAHERKFIVFESCLDDLFLKLSCGSGNGCRAHITELEKYVDGTFLSVFGHCHNGHRFHLWHSQPVNGQVAVGNLLMAAALLFSGSNFPKVKEMNKLLGLQQISAETYYDYQQSYLFPTVDVHWQQERQRLKDAYISSPLSLAGDCQKNIPGHSTEYCNYTLIDVATKRILDFQIEQTSERTPSVAAEKLAFKTCLNRILEEQFDVKAVATDCDPRIKKIMRKKYGYLKHEYDVWLYARILKQHLKYLSKRRACPELEKWIPAITSHLWWAAKTSHGNTDLLRERWQSLLLHIVNQHTWKGSIFCSACTHRPLAAREQTSCPWLKKGTSALYSLRQVIMNPRVTNDLVHLSQCSHAEEIEMYHRFVFKYRPKYMHLKMDAIEAMTKLAALAYNANIHNQKLRCFSAIKGKGVFGTVTHVRKCRLAKPVYHDASSEHVIPMMTDVIKISTGKLQHSWFSRVTTALSP</sequence>
<dbReference type="PANTHER" id="PTHR31751">
    <property type="entry name" value="SI:CH211-108C17.2-RELATED-RELATED"/>
    <property type="match status" value="1"/>
</dbReference>
<evidence type="ECO:0000313" key="9">
    <source>
        <dbReference type="RefSeq" id="XP_018085576.1"/>
    </source>
</evidence>
<dbReference type="Pfam" id="PF05485">
    <property type="entry name" value="THAP"/>
    <property type="match status" value="1"/>
</dbReference>